<evidence type="ECO:0000313" key="10">
    <source>
        <dbReference type="EMBL" id="TPD61598.1"/>
    </source>
</evidence>
<accession>A0A501PN59</accession>
<dbReference type="InterPro" id="IPR001548">
    <property type="entry name" value="Peptidase_M2"/>
</dbReference>
<feature type="binding site" evidence="9">
    <location>
        <position position="372"/>
    </location>
    <ligand>
        <name>Zn(2+)</name>
        <dbReference type="ChEBI" id="CHEBI:29105"/>
        <label>2</label>
        <note>catalytic</note>
    </ligand>
</feature>
<dbReference type="FunFam" id="1.10.1370.30:FF:000005">
    <property type="entry name" value="Angiotensin-converting enzyme"/>
    <property type="match status" value="1"/>
</dbReference>
<dbReference type="AlphaFoldDB" id="A0A501PN59"/>
<comment type="caution">
    <text evidence="10">The sequence shown here is derived from an EMBL/GenBank/DDBJ whole genome shotgun (WGS) entry which is preliminary data.</text>
</comment>
<dbReference type="EMBL" id="VFIY01000005">
    <property type="protein sequence ID" value="TPD61598.1"/>
    <property type="molecule type" value="Genomic_DNA"/>
</dbReference>
<evidence type="ECO:0000256" key="9">
    <source>
        <dbReference type="PIRSR" id="PIRSR601548-8"/>
    </source>
</evidence>
<name>A0A501PN59_9PROT</name>
<dbReference type="GO" id="GO:0006508">
    <property type="term" value="P:proteolysis"/>
    <property type="evidence" value="ECO:0007669"/>
    <property type="project" value="InterPro"/>
</dbReference>
<proteinExistence type="predicted"/>
<dbReference type="PANTHER" id="PTHR10514">
    <property type="entry name" value="ANGIOTENSIN-CONVERTING ENZYME"/>
    <property type="match status" value="1"/>
</dbReference>
<feature type="binding site" evidence="6">
    <location>
        <position position="376"/>
    </location>
    <ligand>
        <name>Zn(2+)</name>
        <dbReference type="ChEBI" id="CHEBI:29105"/>
        <label>1</label>
        <note>catalytic</note>
    </ligand>
</feature>
<dbReference type="PANTHER" id="PTHR10514:SF27">
    <property type="entry name" value="ANGIOTENSIN-CONVERTING ENZYME"/>
    <property type="match status" value="1"/>
</dbReference>
<reference evidence="11" key="1">
    <citation type="submission" date="2019-06" db="EMBL/GenBank/DDBJ databases">
        <title>The complete genome of Emcibacter congregatus ZYLT.</title>
        <authorList>
            <person name="Zhao Z."/>
        </authorList>
    </citation>
    <scope>NUCLEOTIDE SEQUENCE [LARGE SCALE GENOMIC DNA]</scope>
    <source>
        <strain evidence="11">MCCC 1A06723</strain>
    </source>
</reference>
<evidence type="ECO:0000256" key="7">
    <source>
        <dbReference type="PIRSR" id="PIRSR601548-4"/>
    </source>
</evidence>
<dbReference type="PROSITE" id="PS51257">
    <property type="entry name" value="PROKAR_LIPOPROTEIN"/>
    <property type="match status" value="1"/>
</dbReference>
<feature type="active site" description="Proton donor 2" evidence="8">
    <location>
        <position position="500"/>
    </location>
</feature>
<feature type="disulfide bond" evidence="7">
    <location>
        <begin position="525"/>
        <end position="537"/>
    </location>
</feature>
<keyword evidence="3" id="KW-0325">Glycoprotein</keyword>
<evidence type="ECO:0000256" key="8">
    <source>
        <dbReference type="PIRSR" id="PIRSR601548-6"/>
    </source>
</evidence>
<dbReference type="Proteomes" id="UP000319148">
    <property type="component" value="Unassembled WGS sequence"/>
</dbReference>
<feature type="active site" description="Proton acceptor 1" evidence="4">
    <location>
        <position position="373"/>
    </location>
</feature>
<evidence type="ECO:0000256" key="6">
    <source>
        <dbReference type="PIRSR" id="PIRSR601548-3"/>
    </source>
</evidence>
<dbReference type="PRINTS" id="PR00791">
    <property type="entry name" value="PEPDIPTASEA"/>
</dbReference>
<protein>
    <submittedName>
        <fullName evidence="10">M2 family metallopeptidase</fullName>
    </submittedName>
</protein>
<dbReference type="PROSITE" id="PS52011">
    <property type="entry name" value="PEPTIDASE_M2"/>
    <property type="match status" value="1"/>
</dbReference>
<evidence type="ECO:0000256" key="3">
    <source>
        <dbReference type="ARBA" id="ARBA00023180"/>
    </source>
</evidence>
<dbReference type="GO" id="GO:0008241">
    <property type="term" value="F:peptidyl-dipeptidase activity"/>
    <property type="evidence" value="ECO:0007669"/>
    <property type="project" value="InterPro"/>
</dbReference>
<feature type="binding site" evidence="5">
    <location>
        <position position="212"/>
    </location>
    <ligand>
        <name>chloride</name>
        <dbReference type="ChEBI" id="CHEBI:17996"/>
        <label>1</label>
    </ligand>
</feature>
<organism evidence="10 11">
    <name type="scientific">Emcibacter nanhaiensis</name>
    <dbReference type="NCBI Taxonomy" id="1505037"/>
    <lineage>
        <taxon>Bacteria</taxon>
        <taxon>Pseudomonadati</taxon>
        <taxon>Pseudomonadota</taxon>
        <taxon>Alphaproteobacteria</taxon>
        <taxon>Emcibacterales</taxon>
        <taxon>Emcibacteraceae</taxon>
        <taxon>Emcibacter</taxon>
    </lineage>
</organism>
<evidence type="ECO:0000256" key="1">
    <source>
        <dbReference type="ARBA" id="ARBA00022729"/>
    </source>
</evidence>
<evidence type="ECO:0000256" key="4">
    <source>
        <dbReference type="PIRSR" id="PIRSR601548-1"/>
    </source>
</evidence>
<gene>
    <name evidence="10" type="ORF">FIV46_05150</name>
</gene>
<sequence>MRKFLLTGTTALTLVLAACSPASEEKAAAKAPTAEDAKAFIAEVEKEYNDYYPYAARTYWIQANFVTVDSNALVAKVSAEGTAMAVKFANEAKKFNDVEVDFDTRRKLELLKQGITLPAPTDEAENKELAELTSELDAMYATGKDPKGRNDRELIKLMAESRNPDELLEAWEGWRTVSPPMKEKYARMVEIANEGARELGYKDVGAMWRAGYDMPADEFRAEADRLWEQVKPLYTSLHCYVRAKLGDKYGTDKVPQDGAIPAHLLGNMWAQQWGNIYDLVKPGDSDIGYDLTARLKAKDYDEVQMVKTGENFFSSLGFAPLPETFWERSLIKKPRDREVQCHASAWSIDNKDDIRIKMCTQITADDFETIHHELGHNYYQRAYNDLSILYQSGANDGFHEAIGDTIALSITPAYLKQIGLIDEVPSAEGDIGLLMSRALDKVAFLPFGLMVDQWRWKVFNGELTPDTYNSGWWELREKYQGVKAPVDRAADAFDPGAKYHIPGNTPYMRYFLAHILQFQFHKAACEMAGFKGPLHRCTIYDNKEVGEKFNAMLEMGQSRPWQEALQAFTGESEMDASAVLEYFAPLQKWLDEQNEGRSCGW</sequence>
<dbReference type="Pfam" id="PF01401">
    <property type="entry name" value="Peptidase_M2"/>
    <property type="match status" value="1"/>
</dbReference>
<feature type="binding site" evidence="9">
    <location>
        <position position="400"/>
    </location>
    <ligand>
        <name>Zn(2+)</name>
        <dbReference type="ChEBI" id="CHEBI:29105"/>
        <label>2</label>
        <note>catalytic</note>
    </ligand>
</feature>
<keyword evidence="6" id="KW-0479">Metal-binding</keyword>
<keyword evidence="11" id="KW-1185">Reference proteome</keyword>
<feature type="binding site" evidence="9">
    <location>
        <position position="376"/>
    </location>
    <ligand>
        <name>Zn(2+)</name>
        <dbReference type="ChEBI" id="CHEBI:29105"/>
        <label>2</label>
        <note>catalytic</note>
    </ligand>
</feature>
<dbReference type="GO" id="GO:0016020">
    <property type="term" value="C:membrane"/>
    <property type="evidence" value="ECO:0007669"/>
    <property type="project" value="InterPro"/>
</dbReference>
<evidence type="ECO:0000256" key="2">
    <source>
        <dbReference type="ARBA" id="ARBA00023157"/>
    </source>
</evidence>
<dbReference type="GO" id="GO:0008237">
    <property type="term" value="F:metallopeptidase activity"/>
    <property type="evidence" value="ECO:0007669"/>
    <property type="project" value="InterPro"/>
</dbReference>
<feature type="active site" description="Proton acceptor 2" evidence="8">
    <location>
        <position position="373"/>
    </location>
</feature>
<keyword evidence="2 7" id="KW-1015">Disulfide bond</keyword>
<feature type="active site" description="Proton donor 1" evidence="4">
    <location>
        <position position="500"/>
    </location>
</feature>
<evidence type="ECO:0000256" key="5">
    <source>
        <dbReference type="PIRSR" id="PIRSR601548-2"/>
    </source>
</evidence>
<dbReference type="Gene3D" id="1.10.1370.30">
    <property type="match status" value="2"/>
</dbReference>
<dbReference type="RefSeq" id="WP_139939081.1">
    <property type="nucleotide sequence ID" value="NZ_JBHSYP010000003.1"/>
</dbReference>
<keyword evidence="6" id="KW-0862">Zinc</keyword>
<dbReference type="OrthoDB" id="5241329at2"/>
<feature type="binding site" evidence="6">
    <location>
        <position position="372"/>
    </location>
    <ligand>
        <name>Zn(2+)</name>
        <dbReference type="ChEBI" id="CHEBI:29105"/>
        <label>1</label>
        <note>catalytic</note>
    </ligand>
</feature>
<dbReference type="CDD" id="cd06461">
    <property type="entry name" value="M2_ACE"/>
    <property type="match status" value="1"/>
</dbReference>
<feature type="binding site" evidence="5">
    <location>
        <position position="509"/>
    </location>
    <ligand>
        <name>chloride</name>
        <dbReference type="ChEBI" id="CHEBI:17996"/>
        <label>1</label>
    </ligand>
</feature>
<feature type="binding site" evidence="6">
    <location>
        <position position="400"/>
    </location>
    <ligand>
        <name>Zn(2+)</name>
        <dbReference type="ChEBI" id="CHEBI:29105"/>
        <label>1</label>
        <note>catalytic</note>
    </ligand>
</feature>
<evidence type="ECO:0000313" key="11">
    <source>
        <dbReference type="Proteomes" id="UP000319148"/>
    </source>
</evidence>
<dbReference type="SUPFAM" id="SSF55486">
    <property type="entry name" value="Metalloproteases ('zincins'), catalytic domain"/>
    <property type="match status" value="1"/>
</dbReference>
<feature type="disulfide bond" evidence="7">
    <location>
        <begin position="341"/>
        <end position="359"/>
    </location>
</feature>
<keyword evidence="1" id="KW-0732">Signal</keyword>